<keyword evidence="3" id="KW-1185">Reference proteome</keyword>
<sequence length="171" mass="19813">MMIFESENLYVCPTEMADVDSVVEVYNSNTLFLENHMNTQQVTFEWVTEELESMGKAGFCSCKAVDKSSRKIVGVIDFKIDQESYVSLLMVHKEYENMGFGKQIYQAFEDYAKSRESKRIRLDVVTGYSDKVLNFWVGNGFEKFEDIKLNWTGVTLFAVTLKKDIRFNPMP</sequence>
<evidence type="ECO:0000259" key="1">
    <source>
        <dbReference type="PROSITE" id="PS51186"/>
    </source>
</evidence>
<evidence type="ECO:0000313" key="3">
    <source>
        <dbReference type="Proteomes" id="UP001164761"/>
    </source>
</evidence>
<dbReference type="InterPro" id="IPR000182">
    <property type="entry name" value="GNAT_dom"/>
</dbReference>
<dbReference type="Pfam" id="PF00583">
    <property type="entry name" value="Acetyltransf_1"/>
    <property type="match status" value="1"/>
</dbReference>
<proteinExistence type="predicted"/>
<dbReference type="EMBL" id="CP104067">
    <property type="protein sequence ID" value="WAH42342.1"/>
    <property type="molecule type" value="Genomic_DNA"/>
</dbReference>
<dbReference type="Gene3D" id="3.40.630.30">
    <property type="match status" value="1"/>
</dbReference>
<evidence type="ECO:0000313" key="2">
    <source>
        <dbReference type="EMBL" id="WAH42342.1"/>
    </source>
</evidence>
<dbReference type="Proteomes" id="UP001164761">
    <property type="component" value="Chromosome"/>
</dbReference>
<gene>
    <name evidence="2" type="ORF">NZD89_02205</name>
</gene>
<organism evidence="2 3">
    <name type="scientific">Alicyclobacillus fastidiosus</name>
    <dbReference type="NCBI Taxonomy" id="392011"/>
    <lineage>
        <taxon>Bacteria</taxon>
        <taxon>Bacillati</taxon>
        <taxon>Bacillota</taxon>
        <taxon>Bacilli</taxon>
        <taxon>Bacillales</taxon>
        <taxon>Alicyclobacillaceae</taxon>
        <taxon>Alicyclobacillus</taxon>
    </lineage>
</organism>
<dbReference type="RefSeq" id="WP_268006226.1">
    <property type="nucleotide sequence ID" value="NZ_BSUT01000001.1"/>
</dbReference>
<dbReference type="CDD" id="cd04301">
    <property type="entry name" value="NAT_SF"/>
    <property type="match status" value="1"/>
</dbReference>
<dbReference type="PROSITE" id="PS51186">
    <property type="entry name" value="GNAT"/>
    <property type="match status" value="1"/>
</dbReference>
<feature type="domain" description="N-acetyltransferase" evidence="1">
    <location>
        <begin position="9"/>
        <end position="166"/>
    </location>
</feature>
<dbReference type="SUPFAM" id="SSF55729">
    <property type="entry name" value="Acyl-CoA N-acyltransferases (Nat)"/>
    <property type="match status" value="1"/>
</dbReference>
<accession>A0ABY6ZHM8</accession>
<name>A0ABY6ZHM8_9BACL</name>
<protein>
    <submittedName>
        <fullName evidence="2">GNAT family N-acetyltransferase</fullName>
    </submittedName>
</protein>
<reference evidence="2" key="1">
    <citation type="submission" date="2022-08" db="EMBL/GenBank/DDBJ databases">
        <title>Alicyclobacillus fastidiosus DSM 17978, complete genome.</title>
        <authorList>
            <person name="Wang Q."/>
            <person name="Cai R."/>
            <person name="Wang Z."/>
        </authorList>
    </citation>
    <scope>NUCLEOTIDE SEQUENCE</scope>
    <source>
        <strain evidence="2">DSM 17978</strain>
    </source>
</reference>
<dbReference type="InterPro" id="IPR016181">
    <property type="entry name" value="Acyl_CoA_acyltransferase"/>
</dbReference>